<dbReference type="EC" id="5.6.2.4" evidence="12"/>
<keyword evidence="5 12" id="KW-0378">Hydrolase</keyword>
<evidence type="ECO:0000256" key="1">
    <source>
        <dbReference type="ARBA" id="ARBA00022515"/>
    </source>
</evidence>
<reference evidence="15 16" key="1">
    <citation type="submission" date="2011-04" db="EMBL/GenBank/DDBJ databases">
        <title>The Genome Sequence of Clostridium citroniae WAL-19142.</title>
        <authorList>
            <consortium name="The Broad Institute Genome Sequencing Platform"/>
            <person name="Earl A."/>
            <person name="Ward D."/>
            <person name="Feldgarden M."/>
            <person name="Gevers D."/>
            <person name="Warren Y.A."/>
            <person name="Tyrrell K.L."/>
            <person name="Citron D.M."/>
            <person name="Goldstein E.J."/>
            <person name="Daigneault M."/>
            <person name="Allen-Vercoe E."/>
            <person name="Young S.K."/>
            <person name="Zeng Q."/>
            <person name="Gargeya S."/>
            <person name="Fitzgerald M."/>
            <person name="Haas B."/>
            <person name="Abouelleil A."/>
            <person name="Alvarado L."/>
            <person name="Arachchi H.M."/>
            <person name="Berlin A."/>
            <person name="Brown A."/>
            <person name="Chapman S.B."/>
            <person name="Chen Z."/>
            <person name="Dunbar C."/>
            <person name="Freedman E."/>
            <person name="Gearin G."/>
            <person name="Gellesch M."/>
            <person name="Goldberg J."/>
            <person name="Griggs A."/>
            <person name="Gujja S."/>
            <person name="Heilman E.R."/>
            <person name="Heiman D."/>
            <person name="Howarth C."/>
            <person name="Larson L."/>
            <person name="Lui A."/>
            <person name="MacDonald P.J."/>
            <person name="Mehta T."/>
            <person name="Montmayeur A."/>
            <person name="Murphy C."/>
            <person name="Neiman D."/>
            <person name="Pearson M."/>
            <person name="Priest M."/>
            <person name="Roberts A."/>
            <person name="Saif S."/>
            <person name="Shea T."/>
            <person name="Shenoy N."/>
            <person name="Sisk P."/>
            <person name="Stolte C."/>
            <person name="Sykes S."/>
            <person name="White J."/>
            <person name="Yandava C."/>
            <person name="Wortman J."/>
            <person name="Nusbaum C."/>
            <person name="Birren B."/>
        </authorList>
    </citation>
    <scope>NUCLEOTIDE SEQUENCE [LARGE SCALE GENOMIC DNA]</scope>
    <source>
        <strain evidence="15 16">WAL-19142</strain>
    </source>
</reference>
<dbReference type="SMART" id="SM00490">
    <property type="entry name" value="HELICc"/>
    <property type="match status" value="1"/>
</dbReference>
<feature type="binding site" evidence="12">
    <location>
        <position position="502"/>
    </location>
    <ligand>
        <name>Zn(2+)</name>
        <dbReference type="ChEBI" id="CHEBI:29105"/>
        <label>1</label>
    </ligand>
</feature>
<feature type="domain" description="Helicase ATP-binding" evidence="13">
    <location>
        <begin position="231"/>
        <end position="397"/>
    </location>
</feature>
<feature type="binding site" evidence="12">
    <location>
        <position position="489"/>
    </location>
    <ligand>
        <name>Zn(2+)</name>
        <dbReference type="ChEBI" id="CHEBI:29105"/>
        <label>2</label>
    </ligand>
</feature>
<keyword evidence="8 12" id="KW-0067">ATP-binding</keyword>
<feature type="binding site" evidence="12">
    <location>
        <position position="499"/>
    </location>
    <ligand>
        <name>Zn(2+)</name>
        <dbReference type="ChEBI" id="CHEBI:29105"/>
        <label>1</label>
    </ligand>
</feature>
<dbReference type="GO" id="GO:1990077">
    <property type="term" value="C:primosome complex"/>
    <property type="evidence" value="ECO:0007669"/>
    <property type="project" value="UniProtKB-UniRule"/>
</dbReference>
<dbReference type="SUPFAM" id="SSF52540">
    <property type="entry name" value="P-loop containing nucleoside triphosphate hydrolases"/>
    <property type="match status" value="1"/>
</dbReference>
<sequence>MGQKYANIIIDISHESVDRTFQYRIPQELEDRIQVGHQVYIPFGQGNRQRKGYVVGLTDQAEFDENKLKDVAGIVQGSVTAESQLIWLAWWMKERYGSTMNQALRTVLPVKQKVKEAPRRRIRCLLDPQGLEQAAAQARQKNHKARLRLLEALKDSSIIPYEEAAGRLNLTAAVIKPLEEAGVIAVEVVERYRNPLLEMQRLAGADSPVFADQAPPLNQVQRQIADSIIQDYREGIRKTYLIHGITGSGKTEVYMELISHVLSAGRQVIVLIPEISLTWQTVMRFYNRFGNRVSVMNSRMSAGERYDQYERARTGDIDIMIGPRSALFAPFSDLGLIIIDEEHENAYRSELSPRYDAREAASVRAEANGASLVLGSATPSLESYTKALRGEYTLFTMKERAKTKARLSQVEIVDLREELRAGNRSIFSRRLQELIQERLSNREQIMLFINRRGYANFVSCRACGEALKCPHCDVTLTLHRDGRMMCHYCGYTIQQPGECPACGSRYIAPFGTGTQKIETMAGELFPGARILRMDTDTTSKKGGHQEILSAFARGDADILIGTQMIVKGHDFPKVTLVGALAADLSLYASDYRCGEQTFELLTQAAGRAGRGNLPGNVIIQTYQPDHYCIVTAASQDYEAFYGQEMAYRRLLGYPPAVALLTIQMACPREDVLERTASETARWVEERAGSAMEGFKLIGPVNAPVYKVNDIYRKILYIKHENYDILIQIRKMAELRLKEAEGRFGLTVQYDLT</sequence>
<dbReference type="GO" id="GO:0006302">
    <property type="term" value="P:double-strand break repair"/>
    <property type="evidence" value="ECO:0007669"/>
    <property type="project" value="InterPro"/>
</dbReference>
<evidence type="ECO:0000256" key="7">
    <source>
        <dbReference type="ARBA" id="ARBA00022833"/>
    </source>
</evidence>
<dbReference type="Pfam" id="PF00271">
    <property type="entry name" value="Helicase_C"/>
    <property type="match status" value="1"/>
</dbReference>
<comment type="caution">
    <text evidence="15">The sequence shown here is derived from an EMBL/GenBank/DDBJ whole genome shotgun (WGS) entry which is preliminary data.</text>
</comment>
<feature type="binding site" evidence="12">
    <location>
        <position position="460"/>
    </location>
    <ligand>
        <name>Zn(2+)</name>
        <dbReference type="ChEBI" id="CHEBI:29105"/>
        <label>1</label>
    </ligand>
</feature>
<dbReference type="Gene3D" id="3.40.1440.60">
    <property type="entry name" value="PriA, 3(prime) DNA-binding domain"/>
    <property type="match status" value="1"/>
</dbReference>
<evidence type="ECO:0000256" key="9">
    <source>
        <dbReference type="ARBA" id="ARBA00023125"/>
    </source>
</evidence>
<evidence type="ECO:0000256" key="5">
    <source>
        <dbReference type="ARBA" id="ARBA00022801"/>
    </source>
</evidence>
<dbReference type="PROSITE" id="PS51194">
    <property type="entry name" value="HELICASE_CTER"/>
    <property type="match status" value="1"/>
</dbReference>
<keyword evidence="3 12" id="KW-0479">Metal-binding</keyword>
<keyword evidence="10 12" id="KW-0413">Isomerase</keyword>
<dbReference type="PANTHER" id="PTHR30580">
    <property type="entry name" value="PRIMOSOMAL PROTEIN N"/>
    <property type="match status" value="1"/>
</dbReference>
<dbReference type="FunFam" id="3.40.50.300:FF:000489">
    <property type="entry name" value="Primosome assembly protein PriA"/>
    <property type="match status" value="1"/>
</dbReference>
<keyword evidence="4 12" id="KW-0547">Nucleotide-binding</keyword>
<dbReference type="InterPro" id="IPR042115">
    <property type="entry name" value="PriA_3primeBD_sf"/>
</dbReference>
<dbReference type="GO" id="GO:0003677">
    <property type="term" value="F:DNA binding"/>
    <property type="evidence" value="ECO:0007669"/>
    <property type="project" value="UniProtKB-UniRule"/>
</dbReference>
<feature type="domain" description="Helicase C-terminal" evidence="14">
    <location>
        <begin position="492"/>
        <end position="661"/>
    </location>
</feature>
<dbReference type="InterPro" id="IPR027417">
    <property type="entry name" value="P-loop_NTPase"/>
</dbReference>
<gene>
    <name evidence="12" type="primary">priA</name>
    <name evidence="15" type="ORF">HMPREF9470_05449</name>
</gene>
<dbReference type="InterPro" id="IPR041236">
    <property type="entry name" value="PriA_C"/>
</dbReference>
<evidence type="ECO:0000256" key="6">
    <source>
        <dbReference type="ARBA" id="ARBA00022806"/>
    </source>
</evidence>
<dbReference type="Pfam" id="PF17764">
    <property type="entry name" value="PriA_3primeBD"/>
    <property type="match status" value="1"/>
</dbReference>
<dbReference type="InterPro" id="IPR014001">
    <property type="entry name" value="Helicase_ATP-bd"/>
</dbReference>
<keyword evidence="7 12" id="KW-0862">Zinc</keyword>
<evidence type="ECO:0000256" key="8">
    <source>
        <dbReference type="ARBA" id="ARBA00022840"/>
    </source>
</evidence>
<comment type="catalytic activity">
    <reaction evidence="11 12">
        <text>ATP + H2O = ADP + phosphate + H(+)</text>
        <dbReference type="Rhea" id="RHEA:13065"/>
        <dbReference type="ChEBI" id="CHEBI:15377"/>
        <dbReference type="ChEBI" id="CHEBI:15378"/>
        <dbReference type="ChEBI" id="CHEBI:30616"/>
        <dbReference type="ChEBI" id="CHEBI:43474"/>
        <dbReference type="ChEBI" id="CHEBI:456216"/>
        <dbReference type="EC" id="5.6.2.4"/>
    </reaction>
</comment>
<evidence type="ECO:0000256" key="2">
    <source>
        <dbReference type="ARBA" id="ARBA00022705"/>
    </source>
</evidence>
<dbReference type="InterPro" id="IPR041222">
    <property type="entry name" value="PriA_3primeBD"/>
</dbReference>
<feature type="binding site" evidence="12">
    <location>
        <position position="463"/>
    </location>
    <ligand>
        <name>Zn(2+)</name>
        <dbReference type="ChEBI" id="CHEBI:29105"/>
        <label>1</label>
    </ligand>
</feature>
<evidence type="ECO:0000313" key="16">
    <source>
        <dbReference type="Proteomes" id="UP000037392"/>
    </source>
</evidence>
<feature type="binding site" evidence="12">
    <location>
        <position position="472"/>
    </location>
    <ligand>
        <name>Zn(2+)</name>
        <dbReference type="ChEBI" id="CHEBI:29105"/>
        <label>2</label>
    </ligand>
</feature>
<evidence type="ECO:0000259" key="14">
    <source>
        <dbReference type="PROSITE" id="PS51194"/>
    </source>
</evidence>
<dbReference type="GO" id="GO:0043138">
    <property type="term" value="F:3'-5' DNA helicase activity"/>
    <property type="evidence" value="ECO:0007669"/>
    <property type="project" value="UniProtKB-EC"/>
</dbReference>
<comment type="catalytic activity">
    <reaction evidence="12">
        <text>Couples ATP hydrolysis with the unwinding of duplex DNA by translocating in the 3'-5' direction.</text>
        <dbReference type="EC" id="5.6.2.4"/>
    </reaction>
</comment>
<dbReference type="RefSeq" id="WP_045092534.1">
    <property type="nucleotide sequence ID" value="NZ_KQ235887.1"/>
</dbReference>
<feature type="binding site" evidence="12">
    <location>
        <position position="469"/>
    </location>
    <ligand>
        <name>Zn(2+)</name>
        <dbReference type="ChEBI" id="CHEBI:29105"/>
        <label>2</label>
    </ligand>
</feature>
<dbReference type="AlphaFoldDB" id="A0A0J9BH16"/>
<comment type="cofactor">
    <cofactor evidence="12">
        <name>Zn(2+)</name>
        <dbReference type="ChEBI" id="CHEBI:29105"/>
    </cofactor>
    <text evidence="12">Binds 2 zinc ions per subunit.</text>
</comment>
<dbReference type="GO" id="GO:0006310">
    <property type="term" value="P:DNA recombination"/>
    <property type="evidence" value="ECO:0007669"/>
    <property type="project" value="InterPro"/>
</dbReference>
<feature type="binding site" evidence="12">
    <location>
        <position position="486"/>
    </location>
    <ligand>
        <name>Zn(2+)</name>
        <dbReference type="ChEBI" id="CHEBI:29105"/>
        <label>2</label>
    </ligand>
</feature>
<evidence type="ECO:0000259" key="13">
    <source>
        <dbReference type="PROSITE" id="PS51192"/>
    </source>
</evidence>
<name>A0A0J9BH16_9FIRM</name>
<evidence type="ECO:0000313" key="15">
    <source>
        <dbReference type="EMBL" id="KMW11594.1"/>
    </source>
</evidence>
<dbReference type="HAMAP" id="MF_00983">
    <property type="entry name" value="PriA"/>
    <property type="match status" value="1"/>
</dbReference>
<evidence type="ECO:0000256" key="11">
    <source>
        <dbReference type="ARBA" id="ARBA00048988"/>
    </source>
</evidence>
<dbReference type="InterPro" id="IPR040498">
    <property type="entry name" value="PriA_CRR"/>
</dbReference>
<dbReference type="CDD" id="cd18804">
    <property type="entry name" value="SF2_C_priA"/>
    <property type="match status" value="1"/>
</dbReference>
<dbReference type="SMART" id="SM00487">
    <property type="entry name" value="DEXDc"/>
    <property type="match status" value="1"/>
</dbReference>
<dbReference type="CDD" id="cd17929">
    <property type="entry name" value="DEXHc_priA"/>
    <property type="match status" value="1"/>
</dbReference>
<dbReference type="PANTHER" id="PTHR30580:SF0">
    <property type="entry name" value="PRIMOSOMAL PROTEIN N"/>
    <property type="match status" value="1"/>
</dbReference>
<dbReference type="NCBIfam" id="TIGR00595">
    <property type="entry name" value="priA"/>
    <property type="match status" value="1"/>
</dbReference>
<dbReference type="GeneID" id="93166463"/>
<evidence type="ECO:0000256" key="12">
    <source>
        <dbReference type="HAMAP-Rule" id="MF_00983"/>
    </source>
</evidence>
<keyword evidence="2 12" id="KW-0235">DNA replication</keyword>
<dbReference type="InterPro" id="IPR005259">
    <property type="entry name" value="PriA"/>
</dbReference>
<dbReference type="EMBL" id="ADLK01000055">
    <property type="protein sequence ID" value="KMW11594.1"/>
    <property type="molecule type" value="Genomic_DNA"/>
</dbReference>
<comment type="similarity">
    <text evidence="12">Belongs to the helicase family. PriA subfamily.</text>
</comment>
<accession>A0A0J9BH16</accession>
<dbReference type="GO" id="GO:0005524">
    <property type="term" value="F:ATP binding"/>
    <property type="evidence" value="ECO:0007669"/>
    <property type="project" value="UniProtKB-UniRule"/>
</dbReference>
<dbReference type="GO" id="GO:0008270">
    <property type="term" value="F:zinc ion binding"/>
    <property type="evidence" value="ECO:0007669"/>
    <property type="project" value="UniProtKB-UniRule"/>
</dbReference>
<keyword evidence="1 12" id="KW-0639">Primosome</keyword>
<keyword evidence="6 12" id="KW-0347">Helicase</keyword>
<dbReference type="GO" id="GO:0016887">
    <property type="term" value="F:ATP hydrolysis activity"/>
    <property type="evidence" value="ECO:0007669"/>
    <property type="project" value="RHEA"/>
</dbReference>
<comment type="subunit">
    <text evidence="12">Component of the replication restart primosome.</text>
</comment>
<protein>
    <recommendedName>
        <fullName evidence="12">Replication restart protein PriA</fullName>
    </recommendedName>
    <alternativeName>
        <fullName evidence="12">ATP-dependent DNA helicase PriA</fullName>
        <ecNumber evidence="12">5.6.2.4</ecNumber>
    </alternativeName>
    <alternativeName>
        <fullName evidence="12">DNA 3'-5' helicase PriA</fullName>
    </alternativeName>
</protein>
<dbReference type="PATRIC" id="fig|742734.4.peg.5826"/>
<evidence type="ECO:0000256" key="4">
    <source>
        <dbReference type="ARBA" id="ARBA00022741"/>
    </source>
</evidence>
<dbReference type="OrthoDB" id="9759544at2"/>
<dbReference type="Proteomes" id="UP000037392">
    <property type="component" value="Unassembled WGS sequence"/>
</dbReference>
<dbReference type="Pfam" id="PF00270">
    <property type="entry name" value="DEAD"/>
    <property type="match status" value="1"/>
</dbReference>
<dbReference type="InterPro" id="IPR001650">
    <property type="entry name" value="Helicase_C-like"/>
</dbReference>
<dbReference type="GO" id="GO:0006270">
    <property type="term" value="P:DNA replication initiation"/>
    <property type="evidence" value="ECO:0007669"/>
    <property type="project" value="TreeGrafter"/>
</dbReference>
<organism evidence="15 16">
    <name type="scientific">[Clostridium] citroniae WAL-19142</name>
    <dbReference type="NCBI Taxonomy" id="742734"/>
    <lineage>
        <taxon>Bacteria</taxon>
        <taxon>Bacillati</taxon>
        <taxon>Bacillota</taxon>
        <taxon>Clostridia</taxon>
        <taxon>Lachnospirales</taxon>
        <taxon>Lachnospiraceae</taxon>
        <taxon>Enterocloster</taxon>
    </lineage>
</organism>
<evidence type="ECO:0000256" key="10">
    <source>
        <dbReference type="ARBA" id="ARBA00023235"/>
    </source>
</evidence>
<dbReference type="PROSITE" id="PS51192">
    <property type="entry name" value="HELICASE_ATP_BIND_1"/>
    <property type="match status" value="1"/>
</dbReference>
<dbReference type="InterPro" id="IPR011545">
    <property type="entry name" value="DEAD/DEAH_box_helicase_dom"/>
</dbReference>
<comment type="function">
    <text evidence="12">Initiates the restart of stalled replication forks, which reloads the replicative helicase on sites other than the origin of replication. Recognizes and binds to abandoned replication forks and remodels them to uncover a helicase loading site. Promotes assembly of the primosome at these replication forks.</text>
</comment>
<proteinExistence type="inferred from homology"/>
<dbReference type="Pfam" id="PF18319">
    <property type="entry name" value="Zn_ribbon_PriA"/>
    <property type="match status" value="1"/>
</dbReference>
<dbReference type="Pfam" id="PF18074">
    <property type="entry name" value="PriA_C"/>
    <property type="match status" value="1"/>
</dbReference>
<dbReference type="GO" id="GO:0006269">
    <property type="term" value="P:DNA replication, synthesis of primer"/>
    <property type="evidence" value="ECO:0007669"/>
    <property type="project" value="UniProtKB-KW"/>
</dbReference>
<keyword evidence="9 12" id="KW-0238">DNA-binding</keyword>
<dbReference type="Gene3D" id="3.40.50.300">
    <property type="entry name" value="P-loop containing nucleotide triphosphate hydrolases"/>
    <property type="match status" value="2"/>
</dbReference>
<evidence type="ECO:0000256" key="3">
    <source>
        <dbReference type="ARBA" id="ARBA00022723"/>
    </source>
</evidence>